<feature type="region of interest" description="Disordered" evidence="1">
    <location>
        <begin position="98"/>
        <end position="119"/>
    </location>
</feature>
<keyword evidence="4" id="KW-1185">Reference proteome</keyword>
<feature type="domain" description="SAP" evidence="2">
    <location>
        <begin position="60"/>
        <end position="94"/>
    </location>
</feature>
<dbReference type="InParanoid" id="G8ZY34"/>
<dbReference type="InterPro" id="IPR003034">
    <property type="entry name" value="SAP_dom"/>
</dbReference>
<dbReference type="OrthoDB" id="3993201at2759"/>
<dbReference type="KEGG" id="tdl:TDEL_0G04340"/>
<dbReference type="eggNOG" id="ENOG502S5IP">
    <property type="taxonomic scope" value="Eukaryota"/>
</dbReference>
<sequence length="213" mass="23637">MSRLAMNGAAIRVLRGLGNPLPRAGGPMRPMLFGDLRQVHNTAKKHHTSLMTSDVKHSTFHKMSLNALKSECRVRGLKVSGRKAELVDRITSFEGKAKPVQKRHINTKQPSKVDSKPKETVSKQLFDITTDVRTTIPRSVFTMKTPSLKEQAPRLGGNTLKSENVTNTKTTDQTVLGDTIFVEEKLTLKDKLFLLGFGTITALWWGSESGEQV</sequence>
<dbReference type="FunCoup" id="G8ZY34">
    <property type="interactions" value="50"/>
</dbReference>
<organism evidence="3 4">
    <name type="scientific">Torulaspora delbrueckii</name>
    <name type="common">Yeast</name>
    <name type="synonym">Candida colliculosa</name>
    <dbReference type="NCBI Taxonomy" id="4950"/>
    <lineage>
        <taxon>Eukaryota</taxon>
        <taxon>Fungi</taxon>
        <taxon>Dikarya</taxon>
        <taxon>Ascomycota</taxon>
        <taxon>Saccharomycotina</taxon>
        <taxon>Saccharomycetes</taxon>
        <taxon>Saccharomycetales</taxon>
        <taxon>Saccharomycetaceae</taxon>
        <taxon>Torulaspora</taxon>
    </lineage>
</organism>
<dbReference type="STRING" id="1076872.G8ZY34"/>
<dbReference type="Pfam" id="PF02037">
    <property type="entry name" value="SAP"/>
    <property type="match status" value="1"/>
</dbReference>
<dbReference type="AlphaFoldDB" id="G8ZY34"/>
<dbReference type="Proteomes" id="UP000005627">
    <property type="component" value="Chromosome 7"/>
</dbReference>
<dbReference type="GeneID" id="11505174"/>
<dbReference type="HOGENOM" id="CLU_1098634_0_0_1"/>
<evidence type="ECO:0000259" key="2">
    <source>
        <dbReference type="PROSITE" id="PS50800"/>
    </source>
</evidence>
<evidence type="ECO:0000313" key="3">
    <source>
        <dbReference type="EMBL" id="CCE93801.1"/>
    </source>
</evidence>
<name>G8ZY34_TORDE</name>
<dbReference type="SMART" id="SM00513">
    <property type="entry name" value="SAP"/>
    <property type="match status" value="1"/>
</dbReference>
<evidence type="ECO:0000313" key="4">
    <source>
        <dbReference type="Proteomes" id="UP000005627"/>
    </source>
</evidence>
<dbReference type="Gene3D" id="1.10.720.30">
    <property type="entry name" value="SAP domain"/>
    <property type="match status" value="1"/>
</dbReference>
<dbReference type="SUPFAM" id="SSF68906">
    <property type="entry name" value="SAP domain"/>
    <property type="match status" value="1"/>
</dbReference>
<evidence type="ECO:0000256" key="1">
    <source>
        <dbReference type="SAM" id="MobiDB-lite"/>
    </source>
</evidence>
<accession>G8ZY34</accession>
<proteinExistence type="predicted"/>
<dbReference type="PROSITE" id="PS50800">
    <property type="entry name" value="SAP"/>
    <property type="match status" value="1"/>
</dbReference>
<reference evidence="3 4" key="1">
    <citation type="journal article" date="2011" name="Proc. Natl. Acad. Sci. U.S.A.">
        <title>Evolutionary erosion of yeast sex chromosomes by mating-type switching accidents.</title>
        <authorList>
            <person name="Gordon J.L."/>
            <person name="Armisen D."/>
            <person name="Proux-Wera E."/>
            <person name="Oheigeartaigh S.S."/>
            <person name="Byrne K.P."/>
            <person name="Wolfe K.H."/>
        </authorList>
    </citation>
    <scope>NUCLEOTIDE SEQUENCE [LARGE SCALE GENOMIC DNA]</scope>
    <source>
        <strain evidence="4">ATCC 10662 / CBS 1146 / NBRC 0425 / NCYC 2629 / NRRL Y-866</strain>
    </source>
</reference>
<dbReference type="EMBL" id="HE616748">
    <property type="protein sequence ID" value="CCE93801.1"/>
    <property type="molecule type" value="Genomic_DNA"/>
</dbReference>
<dbReference type="InterPro" id="IPR036361">
    <property type="entry name" value="SAP_dom_sf"/>
</dbReference>
<dbReference type="RefSeq" id="XP_003683012.1">
    <property type="nucleotide sequence ID" value="XM_003682964.1"/>
</dbReference>
<protein>
    <recommendedName>
        <fullName evidence="2">SAP domain-containing protein</fullName>
    </recommendedName>
</protein>
<gene>
    <name evidence="3" type="primary">TDEL0G04340</name>
    <name evidence="3" type="ORF">TDEL_0G04340</name>
</gene>